<feature type="non-terminal residue" evidence="2">
    <location>
        <position position="41"/>
    </location>
</feature>
<dbReference type="EMBL" id="UINC01112733">
    <property type="protein sequence ID" value="SVC81883.1"/>
    <property type="molecule type" value="Genomic_DNA"/>
</dbReference>
<organism evidence="2">
    <name type="scientific">marine metagenome</name>
    <dbReference type="NCBI Taxonomy" id="408172"/>
    <lineage>
        <taxon>unclassified sequences</taxon>
        <taxon>metagenomes</taxon>
        <taxon>ecological metagenomes</taxon>
    </lineage>
</organism>
<keyword evidence="1" id="KW-0472">Membrane</keyword>
<evidence type="ECO:0000256" key="1">
    <source>
        <dbReference type="SAM" id="Phobius"/>
    </source>
</evidence>
<reference evidence="2" key="1">
    <citation type="submission" date="2018-05" db="EMBL/GenBank/DDBJ databases">
        <authorList>
            <person name="Lanie J.A."/>
            <person name="Ng W.-L."/>
            <person name="Kazmierczak K.M."/>
            <person name="Andrzejewski T.M."/>
            <person name="Davidsen T.M."/>
            <person name="Wayne K.J."/>
            <person name="Tettelin H."/>
            <person name="Glass J.I."/>
            <person name="Rusch D."/>
            <person name="Podicherti R."/>
            <person name="Tsui H.-C.T."/>
            <person name="Winkler M.E."/>
        </authorList>
    </citation>
    <scope>NUCLEOTIDE SEQUENCE</scope>
</reference>
<protein>
    <submittedName>
        <fullName evidence="2">Uncharacterized protein</fullName>
    </submittedName>
</protein>
<evidence type="ECO:0000313" key="2">
    <source>
        <dbReference type="EMBL" id="SVC81883.1"/>
    </source>
</evidence>
<name>A0A382Q8I3_9ZZZZ</name>
<accession>A0A382Q8I3</accession>
<feature type="transmembrane region" description="Helical" evidence="1">
    <location>
        <begin position="6"/>
        <end position="25"/>
    </location>
</feature>
<proteinExistence type="predicted"/>
<keyword evidence="1" id="KW-0812">Transmembrane</keyword>
<gene>
    <name evidence="2" type="ORF">METZ01_LOCUS334737</name>
</gene>
<dbReference type="AlphaFoldDB" id="A0A382Q8I3"/>
<keyword evidence="1" id="KW-1133">Transmembrane helix</keyword>
<sequence>MRVHWLDWLIVFVLLAFISIVAYGTKKYMQSVADYLSANRC</sequence>